<dbReference type="EMBL" id="CP000580">
    <property type="protein sequence ID" value="ABN96791.1"/>
    <property type="molecule type" value="Genomic_DNA"/>
</dbReference>
<accession>A0A5Q5CCD4</accession>
<reference evidence="1" key="1">
    <citation type="submission" date="2007-02" db="EMBL/GenBank/DDBJ databases">
        <title>Complete sequence of Mycobacterium sp. JLS.</title>
        <authorList>
            <consortium name="US DOE Joint Genome Institute"/>
            <person name="Copeland A."/>
            <person name="Lucas S."/>
            <person name="Lapidus A."/>
            <person name="Barry K."/>
            <person name="Detter J.C."/>
            <person name="Glavina del Rio T."/>
            <person name="Hammon N."/>
            <person name="Israni S."/>
            <person name="Dalin E."/>
            <person name="Tice H."/>
            <person name="Pitluck S."/>
            <person name="Chain P."/>
            <person name="Malfatti S."/>
            <person name="Shin M."/>
            <person name="Vergez L."/>
            <person name="Schmutz J."/>
            <person name="Larimer F."/>
            <person name="Land M."/>
            <person name="Hauser L."/>
            <person name="Kyrpides N."/>
            <person name="Mikhailova N."/>
            <person name="Miller C.D."/>
            <person name="Anderson A.J."/>
            <person name="Sims R.C."/>
            <person name="Richardson P."/>
        </authorList>
    </citation>
    <scope>NUCLEOTIDE SEQUENCE [LARGE SCALE GENOMIC DNA]</scope>
    <source>
        <strain evidence="1">JLS</strain>
    </source>
</reference>
<dbReference type="AlphaFoldDB" id="A0A5Q5CCD4"/>
<evidence type="ECO:0000313" key="1">
    <source>
        <dbReference type="EMBL" id="ABN96791.1"/>
    </source>
</evidence>
<sequence>MSVGSEALIMWCHCKVHVVPLQDLVQHDAVNESAEAEAEQERGKRVGWACVSHGFA</sequence>
<dbReference type="KEGG" id="mjl:Mjls_0982"/>
<name>A0A5Q5CCD4_MYCSJ</name>
<proteinExistence type="predicted"/>
<organism evidence="1">
    <name type="scientific">Mycobacterium sp. (strain JLS)</name>
    <dbReference type="NCBI Taxonomy" id="164757"/>
    <lineage>
        <taxon>Bacteria</taxon>
        <taxon>Bacillati</taxon>
        <taxon>Actinomycetota</taxon>
        <taxon>Actinomycetes</taxon>
        <taxon>Mycobacteriales</taxon>
        <taxon>Mycobacteriaceae</taxon>
        <taxon>Mycobacterium</taxon>
    </lineage>
</organism>
<gene>
    <name evidence="1" type="ordered locus">Mjls_0982</name>
</gene>
<protein>
    <submittedName>
        <fullName evidence="1">Uncharacterized protein</fullName>
    </submittedName>
</protein>